<dbReference type="EMBL" id="CP026095">
    <property type="protein sequence ID" value="AZV43677.1"/>
    <property type="molecule type" value="Genomic_DNA"/>
</dbReference>
<gene>
    <name evidence="1" type="ORF">BAOM_3068</name>
</gene>
<evidence type="ECO:0000313" key="1">
    <source>
        <dbReference type="EMBL" id="AZV43677.1"/>
    </source>
</evidence>
<protein>
    <submittedName>
        <fullName evidence="1">Uncharacterized protein</fullName>
    </submittedName>
</protein>
<proteinExistence type="predicted"/>
<organism evidence="1 2">
    <name type="scientific">Peribacillus asahii</name>
    <dbReference type="NCBI Taxonomy" id="228899"/>
    <lineage>
        <taxon>Bacteria</taxon>
        <taxon>Bacillati</taxon>
        <taxon>Bacillota</taxon>
        <taxon>Bacilli</taxon>
        <taxon>Bacillales</taxon>
        <taxon>Bacillaceae</taxon>
        <taxon>Peribacillus</taxon>
    </lineage>
</organism>
<dbReference type="RefSeq" id="WP_164853241.1">
    <property type="nucleotide sequence ID" value="NZ_CP026095.1"/>
</dbReference>
<name>A0A3Q9RKA4_9BACI</name>
<reference evidence="1 2" key="1">
    <citation type="submission" date="2018-01" db="EMBL/GenBank/DDBJ databases">
        <title>Bacillus asahii Genome sequencing and assembly.</title>
        <authorList>
            <person name="Jiang H."/>
            <person name="Feng Y."/>
            <person name="Zhao F."/>
            <person name="Lin X."/>
        </authorList>
    </citation>
    <scope>NUCLEOTIDE SEQUENCE [LARGE SCALE GENOMIC DNA]</scope>
    <source>
        <strain evidence="1 2">OM18</strain>
    </source>
</reference>
<sequence length="48" mass="5884">MENLINIIKKHELEPTELARIIYVYLDVFGDENYEELKEEIYFIYLSE</sequence>
<accession>A0A3Q9RKA4</accession>
<dbReference type="Proteomes" id="UP000283095">
    <property type="component" value="Chromosome"/>
</dbReference>
<dbReference type="KEGG" id="pasa:BAOM_3068"/>
<evidence type="ECO:0000313" key="2">
    <source>
        <dbReference type="Proteomes" id="UP000283095"/>
    </source>
</evidence>
<dbReference type="AlphaFoldDB" id="A0A3Q9RKA4"/>